<accession>A0A3E5DTV1</accession>
<dbReference type="SUPFAM" id="SSF54862">
    <property type="entry name" value="4Fe-4S ferredoxins"/>
    <property type="match status" value="1"/>
</dbReference>
<dbReference type="Proteomes" id="UP000358159">
    <property type="component" value="Unassembled WGS sequence"/>
</dbReference>
<dbReference type="EMBL" id="QRNB01000029">
    <property type="protein sequence ID" value="RHK10587.1"/>
    <property type="molecule type" value="Genomic_DNA"/>
</dbReference>
<evidence type="ECO:0000313" key="20">
    <source>
        <dbReference type="Proteomes" id="UP000358159"/>
    </source>
</evidence>
<dbReference type="Proteomes" id="UP001204486">
    <property type="component" value="Unassembled WGS sequence"/>
</dbReference>
<dbReference type="AlphaFoldDB" id="A0A3E5DTV1"/>
<dbReference type="EMBL" id="VZAZ01000059">
    <property type="protein sequence ID" value="MQO56512.1"/>
    <property type="molecule type" value="Genomic_DNA"/>
</dbReference>
<dbReference type="Proteomes" id="UP000286211">
    <property type="component" value="Unassembled WGS sequence"/>
</dbReference>
<feature type="domain" description="4Fe-4S ferredoxin-type" evidence="5">
    <location>
        <begin position="34"/>
        <end position="63"/>
    </location>
</feature>
<reference evidence="7" key="4">
    <citation type="submission" date="2022-11" db="EMBL/GenBank/DDBJ databases">
        <title>Genomic repertoires linked with pathogenic potency of arthritogenic Prevotella copri isolated from the gut of rheumatoid arthritis patients.</title>
        <authorList>
            <person name="Nii T."/>
            <person name="Maeda Y."/>
            <person name="Motooka D."/>
            <person name="Naito M."/>
            <person name="Matsumoto Y."/>
            <person name="Ogawa T."/>
            <person name="Oguro-Igashira E."/>
            <person name="Kishikawa T."/>
            <person name="Yamashita M."/>
            <person name="Koizumi S."/>
            <person name="Kurakawa T."/>
            <person name="Okumura R."/>
            <person name="Kayama H."/>
            <person name="Murakami M."/>
            <person name="Sakaguchi T."/>
            <person name="Das B."/>
            <person name="Nakamura S."/>
            <person name="Okada Y."/>
            <person name="Kumanogoh A."/>
            <person name="Takeda K."/>
        </authorList>
    </citation>
    <scope>NUCLEOTIDE SEQUENCE</scope>
    <source>
        <strain evidence="8">H105_2-2</strain>
        <strain evidence="7">N016-13</strain>
        <strain evidence="9">RA-N001-16</strain>
    </source>
</reference>
<dbReference type="Proteomes" id="UP000283872">
    <property type="component" value="Unassembled WGS sequence"/>
</dbReference>
<dbReference type="InterPro" id="IPR017896">
    <property type="entry name" value="4Fe4S_Fe-S-bd"/>
</dbReference>
<name>A0A3E5DTV1_9BACT</name>
<feature type="domain" description="4Fe-4S ferredoxin-type" evidence="5">
    <location>
        <begin position="3"/>
        <end position="33"/>
    </location>
</feature>
<evidence type="ECO:0000313" key="22">
    <source>
        <dbReference type="Proteomes" id="UP001204486"/>
    </source>
</evidence>
<dbReference type="EMBL" id="QSAV01000026">
    <property type="protein sequence ID" value="RGW78598.1"/>
    <property type="molecule type" value="Genomic_DNA"/>
</dbReference>
<evidence type="ECO:0000313" key="7">
    <source>
        <dbReference type="EMBL" id="MCW4093975.1"/>
    </source>
</evidence>
<dbReference type="EMBL" id="JANDWN010000041">
    <property type="protein sequence ID" value="MCP9600825.1"/>
    <property type="molecule type" value="Genomic_DNA"/>
</dbReference>
<dbReference type="GO" id="GO:0046872">
    <property type="term" value="F:metal ion binding"/>
    <property type="evidence" value="ECO:0007669"/>
    <property type="project" value="UniProtKB-KW"/>
</dbReference>
<dbReference type="GO" id="GO:0051539">
    <property type="term" value="F:4 iron, 4 sulfur cluster binding"/>
    <property type="evidence" value="ECO:0007669"/>
    <property type="project" value="UniProtKB-KW"/>
</dbReference>
<dbReference type="PANTHER" id="PTHR43687">
    <property type="entry name" value="ADENYLYLSULFATE REDUCTASE, BETA SUBUNIT"/>
    <property type="match status" value="1"/>
</dbReference>
<evidence type="ECO:0000313" key="8">
    <source>
        <dbReference type="EMBL" id="MCW4137749.1"/>
    </source>
</evidence>
<dbReference type="EMBL" id="JAPDUM010000001">
    <property type="protein sequence ID" value="MCW4164976.1"/>
    <property type="molecule type" value="Genomic_DNA"/>
</dbReference>
<evidence type="ECO:0000313" key="15">
    <source>
        <dbReference type="EMBL" id="RHK10587.1"/>
    </source>
</evidence>
<dbReference type="Proteomes" id="UP001209074">
    <property type="component" value="Unassembled WGS sequence"/>
</dbReference>
<evidence type="ECO:0000313" key="18">
    <source>
        <dbReference type="Proteomes" id="UP000286211"/>
    </source>
</evidence>
<dbReference type="PROSITE" id="PS51379">
    <property type="entry name" value="4FE4S_FER_2"/>
    <property type="match status" value="2"/>
</dbReference>
<evidence type="ECO:0000313" key="19">
    <source>
        <dbReference type="Proteomes" id="UP000286501"/>
    </source>
</evidence>
<keyword evidence="3" id="KW-0408">Iron</keyword>
<reference evidence="6" key="3">
    <citation type="submission" date="2022-07" db="EMBL/GenBank/DDBJ databases">
        <title>Prevotella copri.</title>
        <authorList>
            <person name="Yang C."/>
        </authorList>
    </citation>
    <scope>NUCLEOTIDE SEQUENCE</scope>
    <source>
        <strain evidence="6">HF1476</strain>
    </source>
</reference>
<reference evidence="10" key="5">
    <citation type="submission" date="2023-10" db="EMBL/GenBank/DDBJ databases">
        <title>Distinct polysaccharide growth profiles of human intestinal Prevotella copri isolates.</title>
        <authorList>
            <person name="Fehlner-Peach H."/>
            <person name="Magnabosco C."/>
            <person name="Raghavan V."/>
            <person name="Scher J.U."/>
            <person name="Tett A."/>
            <person name="Cox L.M."/>
            <person name="Gottsegen C."/>
            <person name="Watters A."/>
            <person name="Wiltshire- Gordon J.D."/>
            <person name="Segata N."/>
            <person name="Bonneau R."/>
            <person name="Littman D.R."/>
        </authorList>
    </citation>
    <scope>NUCLEOTIDE SEQUENCE</scope>
    <source>
        <strain evidence="10">IAK279</strain>
    </source>
</reference>
<evidence type="ECO:0000256" key="2">
    <source>
        <dbReference type="ARBA" id="ARBA00022723"/>
    </source>
</evidence>
<organism evidence="6 22">
    <name type="scientific">Segatella copri</name>
    <dbReference type="NCBI Taxonomy" id="165179"/>
    <lineage>
        <taxon>Bacteria</taxon>
        <taxon>Pseudomonadati</taxon>
        <taxon>Bacteroidota</taxon>
        <taxon>Bacteroidia</taxon>
        <taxon>Bacteroidales</taxon>
        <taxon>Prevotellaceae</taxon>
        <taxon>Segatella</taxon>
    </lineage>
</organism>
<evidence type="ECO:0000259" key="5">
    <source>
        <dbReference type="PROSITE" id="PS51379"/>
    </source>
</evidence>
<dbReference type="PANTHER" id="PTHR43687:SF1">
    <property type="entry name" value="FERREDOXIN III"/>
    <property type="match status" value="1"/>
</dbReference>
<dbReference type="Proteomes" id="UP000390763">
    <property type="component" value="Unassembled WGS sequence"/>
</dbReference>
<evidence type="ECO:0000256" key="3">
    <source>
        <dbReference type="ARBA" id="ARBA00023004"/>
    </source>
</evidence>
<dbReference type="Proteomes" id="UP000286501">
    <property type="component" value="Unassembled WGS sequence"/>
</dbReference>
<dbReference type="InterPro" id="IPR050572">
    <property type="entry name" value="Fe-S_Ferredoxin"/>
</dbReference>
<evidence type="ECO:0000313" key="16">
    <source>
        <dbReference type="Proteomes" id="UP000283872"/>
    </source>
</evidence>
<gene>
    <name evidence="15" type="ORF">DW079_06990</name>
    <name evidence="14" type="ORF">DW250_12900</name>
    <name evidence="13" type="ORF">DWV53_08990</name>
    <name evidence="12" type="ORF">DWY11_11795</name>
    <name evidence="11" type="ORF">F7D42_12550</name>
    <name evidence="10" type="ORF">F7D62_12150</name>
    <name evidence="6" type="ORF">NNC55_12800</name>
    <name evidence="9" type="ORF">ONS98_07015</name>
    <name evidence="8" type="ORF">ONT01_08180</name>
    <name evidence="7" type="ORF">ONT05_10515</name>
</gene>
<dbReference type="Proteomes" id="UP001209476">
    <property type="component" value="Unassembled WGS sequence"/>
</dbReference>
<dbReference type="EMBL" id="QRVA01000033">
    <property type="protein sequence ID" value="RGS13219.1"/>
    <property type="molecule type" value="Genomic_DNA"/>
</dbReference>
<reference evidence="20 21" key="2">
    <citation type="submission" date="2019-09" db="EMBL/GenBank/DDBJ databases">
        <title>Distinct polysaccharide growth profiles of human intestinal Prevotella copri isolates.</title>
        <authorList>
            <person name="Fehlner-Peach H."/>
            <person name="Magnabosco C."/>
            <person name="Raghavan V."/>
            <person name="Scher J.U."/>
            <person name="Tett A."/>
            <person name="Cox L.M."/>
            <person name="Gottsegen C."/>
            <person name="Watters A."/>
            <person name="Wiltshire- Gordon J.D."/>
            <person name="Segata N."/>
            <person name="Bonneau R."/>
            <person name="Littman D.R."/>
        </authorList>
    </citation>
    <scope>NUCLEOTIDE SEQUENCE [LARGE SCALE GENOMIC DNA]</scope>
    <source>
        <strain evidence="11 20">BVe41219</strain>
        <strain evidence="21">iAK279</strain>
    </source>
</reference>
<keyword evidence="2" id="KW-0479">Metal-binding</keyword>
<evidence type="ECO:0000256" key="4">
    <source>
        <dbReference type="ARBA" id="ARBA00023014"/>
    </source>
</evidence>
<evidence type="ECO:0000313" key="9">
    <source>
        <dbReference type="EMBL" id="MCW4164976.1"/>
    </source>
</evidence>
<evidence type="ECO:0000313" key="17">
    <source>
        <dbReference type="Proteomes" id="UP000285776"/>
    </source>
</evidence>
<dbReference type="Gene3D" id="3.30.70.20">
    <property type="match status" value="1"/>
</dbReference>
<dbReference type="EMBL" id="VZBT01000092">
    <property type="protein sequence ID" value="MQO04838.1"/>
    <property type="molecule type" value="Genomic_DNA"/>
</dbReference>
<dbReference type="InterPro" id="IPR017900">
    <property type="entry name" value="4Fe4S_Fe_S_CS"/>
</dbReference>
<dbReference type="Proteomes" id="UP001208620">
    <property type="component" value="Unassembled WGS sequence"/>
</dbReference>
<evidence type="ECO:0000313" key="14">
    <source>
        <dbReference type="EMBL" id="RHG63490.1"/>
    </source>
</evidence>
<evidence type="ECO:0000313" key="10">
    <source>
        <dbReference type="EMBL" id="MQO04838.1"/>
    </source>
</evidence>
<dbReference type="EMBL" id="JAPDVD010000001">
    <property type="protein sequence ID" value="MCW4137749.1"/>
    <property type="molecule type" value="Genomic_DNA"/>
</dbReference>
<evidence type="ECO:0000313" key="6">
    <source>
        <dbReference type="EMBL" id="MCP9600825.1"/>
    </source>
</evidence>
<proteinExistence type="predicted"/>
<protein>
    <submittedName>
        <fullName evidence="6">4Fe-4S binding protein</fullName>
    </submittedName>
    <submittedName>
        <fullName evidence="10">4Fe-4S dicluster domain-containing protein</fullName>
    </submittedName>
</protein>
<dbReference type="RefSeq" id="WP_117587763.1">
    <property type="nucleotide sequence ID" value="NZ_DAWDQD010000043.1"/>
</dbReference>
<evidence type="ECO:0000313" key="11">
    <source>
        <dbReference type="EMBL" id="MQO56512.1"/>
    </source>
</evidence>
<reference evidence="16 17" key="1">
    <citation type="submission" date="2018-08" db="EMBL/GenBank/DDBJ databases">
        <title>A genome reference for cultivated species of the human gut microbiota.</title>
        <authorList>
            <person name="Zou Y."/>
            <person name="Xue W."/>
            <person name="Luo G."/>
        </authorList>
    </citation>
    <scope>NUCLEOTIDE SEQUENCE [LARGE SCALE GENOMIC DNA]</scope>
    <source>
        <strain evidence="13 17">AF10-17</strain>
        <strain evidence="12 16">AF24-12</strain>
        <strain evidence="15 18">AF46-2NS</strain>
        <strain evidence="14 19">AM22-1</strain>
    </source>
</reference>
<comment type="caution">
    <text evidence="6">The sequence shown here is derived from an EMBL/GenBank/DDBJ whole genome shotgun (WGS) entry which is preliminary data.</text>
</comment>
<evidence type="ECO:0000313" key="12">
    <source>
        <dbReference type="EMBL" id="RGS13219.1"/>
    </source>
</evidence>
<keyword evidence="1" id="KW-0004">4Fe-4S</keyword>
<dbReference type="PROSITE" id="PS00198">
    <property type="entry name" value="4FE4S_FER_1"/>
    <property type="match status" value="1"/>
</dbReference>
<dbReference type="EMBL" id="QRIN01000066">
    <property type="protein sequence ID" value="RHG63490.1"/>
    <property type="molecule type" value="Genomic_DNA"/>
</dbReference>
<evidence type="ECO:0000256" key="1">
    <source>
        <dbReference type="ARBA" id="ARBA00022485"/>
    </source>
</evidence>
<sequence>MAKYKAINEQNRCVACGVCVKVCPKDAISIYKGCYAQIDEEKCIGCGICEKNCPAGVIHKVLRQPV</sequence>
<dbReference type="EMBL" id="JAPDUS010000018">
    <property type="protein sequence ID" value="MCW4093975.1"/>
    <property type="molecule type" value="Genomic_DNA"/>
</dbReference>
<keyword evidence="4" id="KW-0411">Iron-sulfur</keyword>
<dbReference type="Pfam" id="PF12838">
    <property type="entry name" value="Fer4_7"/>
    <property type="match status" value="1"/>
</dbReference>
<dbReference type="Proteomes" id="UP000285776">
    <property type="component" value="Unassembled WGS sequence"/>
</dbReference>
<evidence type="ECO:0000313" key="13">
    <source>
        <dbReference type="EMBL" id="RGW78598.1"/>
    </source>
</evidence>
<evidence type="ECO:0000313" key="21">
    <source>
        <dbReference type="Proteomes" id="UP000390763"/>
    </source>
</evidence>